<evidence type="ECO:0000313" key="3">
    <source>
        <dbReference type="Proteomes" id="UP000293360"/>
    </source>
</evidence>
<feature type="compositionally biased region" description="Basic residues" evidence="1">
    <location>
        <begin position="435"/>
        <end position="450"/>
    </location>
</feature>
<feature type="compositionally biased region" description="Pro residues" evidence="1">
    <location>
        <begin position="305"/>
        <end position="315"/>
    </location>
</feature>
<feature type="region of interest" description="Disordered" evidence="1">
    <location>
        <begin position="385"/>
        <end position="412"/>
    </location>
</feature>
<dbReference type="EMBL" id="QJNU01000229">
    <property type="protein sequence ID" value="RYP04076.1"/>
    <property type="molecule type" value="Genomic_DNA"/>
</dbReference>
<feature type="compositionally biased region" description="Low complexity" evidence="1">
    <location>
        <begin position="128"/>
        <end position="148"/>
    </location>
</feature>
<keyword evidence="3" id="KW-1185">Reference proteome</keyword>
<accession>A0A4Q4TBQ3</accession>
<evidence type="ECO:0000313" key="2">
    <source>
        <dbReference type="EMBL" id="RYP04076.1"/>
    </source>
</evidence>
<feature type="compositionally biased region" description="Pro residues" evidence="1">
    <location>
        <begin position="1"/>
        <end position="12"/>
    </location>
</feature>
<feature type="compositionally biased region" description="Low complexity" evidence="1">
    <location>
        <begin position="184"/>
        <end position="202"/>
    </location>
</feature>
<dbReference type="AlphaFoldDB" id="A0A4Q4TBQ3"/>
<sequence length="896" mass="97031">MAPSKAQPPPPQQQQQVKIKTASGHNAKKPTATASTTASRAGRPLVLPAIPLPLMQKQSVKSRKSPAGQNKHAPPASDLSNGLPVSSLDAALIDQVVASDGVKSQHPQSAKKSENEVNGSNVEKPEHTTATQTNAVTATATAATTAVNGVNGPRDTPAYPHASNGINDASQEYAVAAQQSSTPSMAEAESSTADSTSAPAVAKETGNTAPQMRLQDLYVEHKCLQTIDTQDAHLHVSQAESDDPPRCFDQLRALNSQAHPLQHQQPTDRHPDHLALHPGAHMHRHHMSNGGGIMFGGFPESHTPSPAPHPGGFMPPAPMPVNGENSNFSRVNGHHHAQSNSNGFPAAAAPAPINTQYRPDMVPVSSIDTYGPVPAHTAHGLFETFPPGTSRYGPPTPHSFHGSHTSGEPNSLEHMHFPPHNMHYPGHAHHEQPAGHHHPHHPQHPQHHHMPAPFPPFLPSQAFTRRPSIEGELVESVAYFRNQFDNGELADCVLELVYTNGRHHPVKITGHKLILAQSPALRHYIMSARTAESSGSHTISIRSDDSYLRSDAWWMAVQRLYLHPLLNIPPIIGNGANGMDFAGDKTDRFEFCLGYAAAGHLLKMRDVLVRGLQIAADLLNWATVEDALGFVLEGTTQRHTDFAFEHDGTNLSFVDFEYGYGPETKILMDAVMNFLINAFPSNFELDSTVSDPSKYARIPAIPGTPAIPSPRGSLPPAIARGTNARNSGKPVRLGSIKFGDLPPAFPEDGSAPQRESAKCSPILSRILLNLPFDELRAVLTSESNGASGWNTTQDRYHAVADVVAAREARRLRAVDAVRTGTTPSAPEVRKRLSAQRRHAVVQPWDVLNWQEEVAQPRGAEVPRLVRKWIPQFPVTHEMELQPQAPAPAYDVPESMV</sequence>
<feature type="compositionally biased region" description="Polar residues" evidence="1">
    <location>
        <begin position="105"/>
        <end position="121"/>
    </location>
</feature>
<gene>
    <name evidence="2" type="ORF">DL764_004706</name>
</gene>
<dbReference type="OrthoDB" id="5329403at2759"/>
<proteinExistence type="predicted"/>
<organism evidence="2 3">
    <name type="scientific">Monosporascus ibericus</name>
    <dbReference type="NCBI Taxonomy" id="155417"/>
    <lineage>
        <taxon>Eukaryota</taxon>
        <taxon>Fungi</taxon>
        <taxon>Dikarya</taxon>
        <taxon>Ascomycota</taxon>
        <taxon>Pezizomycotina</taxon>
        <taxon>Sordariomycetes</taxon>
        <taxon>Xylariomycetidae</taxon>
        <taxon>Xylariales</taxon>
        <taxon>Xylariales incertae sedis</taxon>
        <taxon>Monosporascus</taxon>
    </lineage>
</organism>
<comment type="caution">
    <text evidence="2">The sequence shown here is derived from an EMBL/GenBank/DDBJ whole genome shotgun (WGS) entry which is preliminary data.</text>
</comment>
<evidence type="ECO:0008006" key="4">
    <source>
        <dbReference type="Google" id="ProtNLM"/>
    </source>
</evidence>
<feature type="region of interest" description="Disordered" evidence="1">
    <location>
        <begin position="427"/>
        <end position="461"/>
    </location>
</feature>
<feature type="compositionally biased region" description="Low complexity" evidence="1">
    <location>
        <begin position="29"/>
        <end position="44"/>
    </location>
</feature>
<dbReference type="Proteomes" id="UP000293360">
    <property type="component" value="Unassembled WGS sequence"/>
</dbReference>
<dbReference type="STRING" id="155417.A0A4Q4TBQ3"/>
<name>A0A4Q4TBQ3_9PEZI</name>
<feature type="region of interest" description="Disordered" evidence="1">
    <location>
        <begin position="296"/>
        <end position="315"/>
    </location>
</feature>
<protein>
    <recommendedName>
        <fullName evidence="4">BTB domain-containing protein</fullName>
    </recommendedName>
</protein>
<feature type="region of interest" description="Disordered" evidence="1">
    <location>
        <begin position="1"/>
        <end position="84"/>
    </location>
</feature>
<evidence type="ECO:0000256" key="1">
    <source>
        <dbReference type="SAM" id="MobiDB-lite"/>
    </source>
</evidence>
<feature type="region of interest" description="Disordered" evidence="1">
    <location>
        <begin position="99"/>
        <end position="209"/>
    </location>
</feature>
<reference evidence="2 3" key="1">
    <citation type="submission" date="2018-06" db="EMBL/GenBank/DDBJ databases">
        <title>Complete Genomes of Monosporascus.</title>
        <authorList>
            <person name="Robinson A.J."/>
            <person name="Natvig D.O."/>
        </authorList>
    </citation>
    <scope>NUCLEOTIDE SEQUENCE [LARGE SCALE GENOMIC DNA]</scope>
    <source>
        <strain evidence="2 3">CBS 110550</strain>
    </source>
</reference>